<dbReference type="Pfam" id="PF12776">
    <property type="entry name" value="Myb_DNA-bind_3"/>
    <property type="match status" value="1"/>
</dbReference>
<evidence type="ECO:0000256" key="4">
    <source>
        <dbReference type="SAM" id="Phobius"/>
    </source>
</evidence>
<feature type="domain" description="DDE Tnp4" evidence="6">
    <location>
        <begin position="238"/>
        <end position="369"/>
    </location>
</feature>
<organism evidence="7 8">
    <name type="scientific">Quercus lobata</name>
    <name type="common">Valley oak</name>
    <dbReference type="NCBI Taxonomy" id="97700"/>
    <lineage>
        <taxon>Eukaryota</taxon>
        <taxon>Viridiplantae</taxon>
        <taxon>Streptophyta</taxon>
        <taxon>Embryophyta</taxon>
        <taxon>Tracheophyta</taxon>
        <taxon>Spermatophyta</taxon>
        <taxon>Magnoliopsida</taxon>
        <taxon>eudicotyledons</taxon>
        <taxon>Gunneridae</taxon>
        <taxon>Pentapetalae</taxon>
        <taxon>rosids</taxon>
        <taxon>fabids</taxon>
        <taxon>Fagales</taxon>
        <taxon>Fagaceae</taxon>
        <taxon>Quercus</taxon>
    </lineage>
</organism>
<feature type="transmembrane region" description="Helical" evidence="4">
    <location>
        <begin position="155"/>
        <end position="172"/>
    </location>
</feature>
<evidence type="ECO:0000313" key="8">
    <source>
        <dbReference type="Proteomes" id="UP000594261"/>
    </source>
</evidence>
<evidence type="ECO:0000259" key="5">
    <source>
        <dbReference type="Pfam" id="PF12776"/>
    </source>
</evidence>
<dbReference type="Proteomes" id="UP000594261">
    <property type="component" value="Chromosome 7"/>
</dbReference>
<dbReference type="EMBL" id="LRBV02000007">
    <property type="status" value="NOT_ANNOTATED_CDS"/>
    <property type="molecule type" value="Genomic_DNA"/>
</dbReference>
<dbReference type="EnsemblPlants" id="QL07p029340:mrna">
    <property type="protein sequence ID" value="QL07p029340:mrna"/>
    <property type="gene ID" value="QL07p029340"/>
</dbReference>
<dbReference type="Pfam" id="PF13359">
    <property type="entry name" value="DDE_Tnp_4"/>
    <property type="match status" value="1"/>
</dbReference>
<dbReference type="PANTHER" id="PTHR46929">
    <property type="entry name" value="EXPRESSED PROTEIN"/>
    <property type="match status" value="1"/>
</dbReference>
<evidence type="ECO:0000256" key="3">
    <source>
        <dbReference type="SAM" id="MobiDB-lite"/>
    </source>
</evidence>
<reference evidence="7 8" key="1">
    <citation type="journal article" date="2016" name="G3 (Bethesda)">
        <title>First Draft Assembly and Annotation of the Genome of a California Endemic Oak Quercus lobata Nee (Fagaceae).</title>
        <authorList>
            <person name="Sork V.L."/>
            <person name="Fitz-Gibbon S.T."/>
            <person name="Puiu D."/>
            <person name="Crepeau M."/>
            <person name="Gugger P.F."/>
            <person name="Sherman R."/>
            <person name="Stevens K."/>
            <person name="Langley C.H."/>
            <person name="Pellegrini M."/>
            <person name="Salzberg S.L."/>
        </authorList>
    </citation>
    <scope>NUCLEOTIDE SEQUENCE [LARGE SCALE GENOMIC DNA]</scope>
    <source>
        <strain evidence="7 8">cv. SW786</strain>
    </source>
</reference>
<keyword evidence="4" id="KW-0812">Transmembrane</keyword>
<dbReference type="PANTHER" id="PTHR46929:SF23">
    <property type="entry name" value="L10-INTERACTING MYB DOMAIN-CONTAINING PROTEIN-LIKE"/>
    <property type="match status" value="1"/>
</dbReference>
<sequence>MFGCHGKHYFPENDFRLTTNFTFDPEMNFSPHFHFNSLPGLAKRRERERKNRKHNTRAREKEQKTIEEHNSQRARSSANEIKPTNEIEANERDQVRELRSIQPPRAPIRPTSERKNESQRSIDRHRSTSHWSRRALPDDHRAKRRRPTMKKKTKATILASVASVLLVGVALLRKLRRRRRQLPKAPYVNHAAEREEYINSVLHGSERHCVNQLRMKPIAFHHLCHILTEGEHDCVGAIDGTHVRASVPPEIQGRFRGCKDGTMQNVLAAISFDLKFTYVLAGWEGSAHDSRVLNDAFARPGGFSIPDGKYYLGDAGYGKKNGILSPYRSVRYHLKEFSDRPPENAQELFNLRHSSLRTTFEQGFGVVKKVMSKGKEKVSGNKQFRWLPPIHEMMLRMLTEEAAKGNKPSSTFRAGSFALVAKEITAQFGVECHPSYVDNRMRTLRSMWGTIQALRKKSGFGRDENLKMITCDAKTYQKEVMAHRKHAEYLNKKIEFYDELAIVVGKDTATGKNANESSTTGLGISKSRKRGRATSNADDSVLTDLSDQLKEIAVALKEINRGPVDYTTLYNEVMAMMADGYSEDMFATAFNHLCENEKTARGFLAKNARLRKLWLDVADHKLKFELDSTA</sequence>
<keyword evidence="8" id="KW-1185">Reference proteome</keyword>
<keyword evidence="4" id="KW-1133">Transmembrane helix</keyword>
<keyword evidence="2" id="KW-0479">Metal-binding</keyword>
<dbReference type="AlphaFoldDB" id="A0A7N2M513"/>
<dbReference type="OMA" id="HYFPEND"/>
<dbReference type="GO" id="GO:0046872">
    <property type="term" value="F:metal ion binding"/>
    <property type="evidence" value="ECO:0007669"/>
    <property type="project" value="UniProtKB-KW"/>
</dbReference>
<dbReference type="InParanoid" id="A0A7N2M513"/>
<keyword evidence="4" id="KW-0472">Membrane</keyword>
<feature type="compositionally biased region" description="Basic residues" evidence="3">
    <location>
        <begin position="142"/>
        <end position="154"/>
    </location>
</feature>
<dbReference type="InterPro" id="IPR024752">
    <property type="entry name" value="Myb/SANT-like_dom"/>
</dbReference>
<evidence type="ECO:0008006" key="9">
    <source>
        <dbReference type="Google" id="ProtNLM"/>
    </source>
</evidence>
<dbReference type="InterPro" id="IPR027806">
    <property type="entry name" value="HARBI1_dom"/>
</dbReference>
<evidence type="ECO:0000259" key="6">
    <source>
        <dbReference type="Pfam" id="PF13359"/>
    </source>
</evidence>
<evidence type="ECO:0000256" key="1">
    <source>
        <dbReference type="ARBA" id="ARBA00001968"/>
    </source>
</evidence>
<accession>A0A7N2M513</accession>
<comment type="cofactor">
    <cofactor evidence="1">
        <name>a divalent metal cation</name>
        <dbReference type="ChEBI" id="CHEBI:60240"/>
    </cofactor>
</comment>
<dbReference type="Gramene" id="QL07p029340:mrna">
    <property type="protein sequence ID" value="QL07p029340:mrna"/>
    <property type="gene ID" value="QL07p029340"/>
</dbReference>
<reference evidence="7" key="2">
    <citation type="submission" date="2021-01" db="UniProtKB">
        <authorList>
            <consortium name="EnsemblPlants"/>
        </authorList>
    </citation>
    <scope>IDENTIFICATION</scope>
</reference>
<name>A0A7N2M513_QUELO</name>
<feature type="compositionally biased region" description="Basic and acidic residues" evidence="3">
    <location>
        <begin position="111"/>
        <end position="126"/>
    </location>
</feature>
<evidence type="ECO:0000256" key="2">
    <source>
        <dbReference type="ARBA" id="ARBA00022723"/>
    </source>
</evidence>
<protein>
    <recommendedName>
        <fullName evidence="9">DDE Tnp4 domain-containing protein</fullName>
    </recommendedName>
</protein>
<proteinExistence type="predicted"/>
<evidence type="ECO:0000313" key="7">
    <source>
        <dbReference type="EnsemblPlants" id="QL07p029340:mrna"/>
    </source>
</evidence>
<feature type="compositionally biased region" description="Basic and acidic residues" evidence="3">
    <location>
        <begin position="57"/>
        <end position="71"/>
    </location>
</feature>
<feature type="compositionally biased region" description="Basic and acidic residues" evidence="3">
    <location>
        <begin position="83"/>
        <end position="99"/>
    </location>
</feature>
<feature type="domain" description="Myb/SANT-like" evidence="5">
    <location>
        <begin position="385"/>
        <end position="475"/>
    </location>
</feature>
<feature type="region of interest" description="Disordered" evidence="3">
    <location>
        <begin position="34"/>
        <end position="154"/>
    </location>
</feature>
<feature type="region of interest" description="Disordered" evidence="3">
    <location>
        <begin position="514"/>
        <end position="537"/>
    </location>
</feature>